<reference evidence="2" key="4">
    <citation type="submission" date="2024-03" db="EMBL/GenBank/DDBJ databases">
        <title>Improved genome assembly of Candida auris strain B8441 and annotation of B11205.</title>
        <authorList>
            <person name="Cauldron N.C."/>
            <person name="Shea T."/>
            <person name="Cuomo C.A."/>
        </authorList>
    </citation>
    <scope>NUCLEOTIDE SEQUENCE</scope>
    <source>
        <strain evidence="2">B8441</strain>
    </source>
</reference>
<feature type="compositionally biased region" description="Acidic residues" evidence="1">
    <location>
        <begin position="655"/>
        <end position="668"/>
    </location>
</feature>
<evidence type="ECO:0000313" key="2">
    <source>
        <dbReference type="EMBL" id="KAK8440461.1"/>
    </source>
</evidence>
<gene>
    <name evidence="3" type="ORF">B9J08_001314</name>
    <name evidence="2" type="ORF">B9J08_03564</name>
</gene>
<feature type="region of interest" description="Disordered" evidence="1">
    <location>
        <begin position="223"/>
        <end position="251"/>
    </location>
</feature>
<dbReference type="VEuPathDB" id="FungiDB:CJJ09_003566"/>
<feature type="region of interest" description="Disordered" evidence="1">
    <location>
        <begin position="655"/>
        <end position="678"/>
    </location>
</feature>
<evidence type="ECO:0000313" key="3">
    <source>
        <dbReference type="EMBL" id="PIS56773.1"/>
    </source>
</evidence>
<reference evidence="2 4" key="3">
    <citation type="journal article" date="2018" name="Nat. Commun.">
        <title>Genomic insights into multidrug-resistance, mating and virulence in Candida auris and related emerging species.</title>
        <authorList>
            <person name="Munoz J.F."/>
            <person name="Gade L."/>
            <person name="Chow N.A."/>
            <person name="Loparev V.N."/>
            <person name="Juieng P."/>
            <person name="Berkow E.L."/>
            <person name="Farrer R.A."/>
            <person name="Litvintseva A.P."/>
            <person name="Cuomo C.A."/>
        </authorList>
    </citation>
    <scope>GENOME REANNOTATION</scope>
    <source>
        <strain evidence="2 4">B8441</strain>
    </source>
</reference>
<feature type="region of interest" description="Disordered" evidence="1">
    <location>
        <begin position="620"/>
        <end position="639"/>
    </location>
</feature>
<feature type="region of interest" description="Disordered" evidence="1">
    <location>
        <begin position="1"/>
        <end position="69"/>
    </location>
</feature>
<proteinExistence type="predicted"/>
<dbReference type="EMBL" id="PEKT02000003">
    <property type="protein sequence ID" value="PIS56773.1"/>
    <property type="molecule type" value="Genomic_DNA"/>
</dbReference>
<dbReference type="VEuPathDB" id="FungiDB:CJJ07_005407"/>
<dbReference type="STRING" id="498019.A0A2H0ZZG7"/>
<reference evidence="3 4" key="1">
    <citation type="journal article" date="2017" name="Clin. Infect. Dis.">
        <title>Simultaneous emergence of multidrug-resistant Candida auris on 3 continents confirmed by whole-genome sequencing and epidemiological analyses.</title>
        <authorList>
            <person name="Lockhart S.R."/>
            <person name="Etienne K.A."/>
            <person name="Vallabhaneni S."/>
            <person name="Farooqi J."/>
            <person name="Chowdhary A."/>
            <person name="Govender N.P."/>
            <person name="Colombo A.L."/>
            <person name="Calvo B."/>
            <person name="Cuomo C.A."/>
            <person name="Desjardins C.A."/>
            <person name="Berkow E.L."/>
            <person name="Castanheira M."/>
            <person name="Magobo R.E."/>
            <person name="Jabeen K."/>
            <person name="Asghar R.J."/>
            <person name="Meis J.F."/>
            <person name="Jackson B."/>
            <person name="Chiller T."/>
            <person name="Litvintseva A.P."/>
        </authorList>
    </citation>
    <scope>NUCLEOTIDE SEQUENCE [LARGE SCALE GENOMIC DNA]</scope>
    <source>
        <strain evidence="3 4">B8441</strain>
    </source>
</reference>
<accession>A0A510P239</accession>
<dbReference type="VEuPathDB" id="FungiDB:CJI96_0001329"/>
<organism evidence="3">
    <name type="scientific">Candidozyma auris</name>
    <name type="common">Yeast</name>
    <name type="synonym">Candida auris</name>
    <dbReference type="NCBI Taxonomy" id="498019"/>
    <lineage>
        <taxon>Eukaryota</taxon>
        <taxon>Fungi</taxon>
        <taxon>Dikarya</taxon>
        <taxon>Ascomycota</taxon>
        <taxon>Saccharomycotina</taxon>
        <taxon>Pichiomycetes</taxon>
        <taxon>Metschnikowiaceae</taxon>
        <taxon>Candidozyma</taxon>
    </lineage>
</organism>
<feature type="region of interest" description="Disordered" evidence="1">
    <location>
        <begin position="349"/>
        <end position="379"/>
    </location>
</feature>
<evidence type="ECO:0000313" key="4">
    <source>
        <dbReference type="Proteomes" id="UP000230249"/>
    </source>
</evidence>
<feature type="compositionally biased region" description="Pro residues" evidence="1">
    <location>
        <begin position="298"/>
        <end position="315"/>
    </location>
</feature>
<evidence type="ECO:0000256" key="1">
    <source>
        <dbReference type="SAM" id="MobiDB-lite"/>
    </source>
</evidence>
<dbReference type="VEuPathDB" id="FungiDB:B9J08_001314"/>
<feature type="region of interest" description="Disordered" evidence="1">
    <location>
        <begin position="429"/>
        <end position="449"/>
    </location>
</feature>
<feature type="compositionally biased region" description="Polar residues" evidence="1">
    <location>
        <begin position="630"/>
        <end position="639"/>
    </location>
</feature>
<keyword evidence="4" id="KW-1185">Reference proteome</keyword>
<protein>
    <submittedName>
        <fullName evidence="3">Uncharacterized protein</fullName>
    </submittedName>
</protein>
<feature type="compositionally biased region" description="Polar residues" evidence="1">
    <location>
        <begin position="1"/>
        <end position="10"/>
    </location>
</feature>
<feature type="region of interest" description="Disordered" evidence="1">
    <location>
        <begin position="294"/>
        <end position="320"/>
    </location>
</feature>
<dbReference type="OMA" id="SPEPDCK"/>
<accession>A0A2H0ZZG7</accession>
<reference evidence="3" key="2">
    <citation type="submission" date="2017-11" db="EMBL/GenBank/DDBJ databases">
        <title>Candida auris genome assembly and annotation.</title>
        <authorList>
            <person name="Munoz J.F."/>
            <person name="Gade L.G."/>
            <person name="Chow N.A."/>
            <person name="Litvintseva A.P."/>
            <person name="Loparev V.N."/>
            <person name="Cuomo C.A."/>
        </authorList>
    </citation>
    <scope>NUCLEOTIDE SEQUENCE</scope>
    <source>
        <strain evidence="3">B8441</strain>
    </source>
</reference>
<dbReference type="VEuPathDB" id="FungiDB:CJI97_001290"/>
<name>A0A2H0ZZG7_CANAR</name>
<dbReference type="AlphaFoldDB" id="A0A2H0ZZG7"/>
<dbReference type="EMBL" id="PEKT03000003">
    <property type="protein sequence ID" value="KAK8440461.1"/>
    <property type="molecule type" value="Genomic_DNA"/>
</dbReference>
<dbReference type="Proteomes" id="UP000230249">
    <property type="component" value="Unassembled WGS sequence"/>
</dbReference>
<comment type="caution">
    <text evidence="3">The sequence shown here is derived from an EMBL/GenBank/DDBJ whole genome shotgun (WGS) entry which is preliminary data.</text>
</comment>
<dbReference type="VEuPathDB" id="FungiDB:QG37_07927"/>
<sequence>MDNDSIVSPSRTEHRHLSPRKSRSPLRNMNTPSKPPKSSSKGSPRATPTKGSPVPLQKQHSELMARSNSLAREYAQLEQELNNKNALVEELSTKVANTERMLKALQEERRNESALYEKEIAFYKDTIADLQRKSSKYLQQLEHGRSHSHQVSQELDEKYAKLLKSVKVLQSDLELERNSKALLIDQIEYLTKERDFLIDHHNASSSEEKAALSNATSRIASGNSVLRHDITPSAPNNATFDDDSNSDNSVHENHMLSSLAEDLATGTGCDAVDTSSPIKDHSYKEDSFMNVAQNFQFPPSPEKMPAPESRLPPSPDSDAKYRKRISLPTQLKQHDDFVLSPLKLTSNANGSYFETEGSVPSSKRSSKRHSMLKPNHSRYNSHDFVPIKVEFEQQNDSYRSASAPVRGHLNNLDEADEDTQEADRNEALRKLQGFEPSKRDSMLSSSSKRSSMYTDLNISSGDITKQEIMKLKFELQSLKLHNEKLLSYIGFELQKQKKNIKKLSSRSNLRGNMEYSDAKLIEKSRDMLIQKKRVLRSVSVNPILSTKLSKPLNLFEPTVGLGLINSPSQEDEDDDDFVFKSHFINSLTNADCDDYGFLSHHRKHSSRLFSNNTQQYLNEADAKQPKKFKSQTFAPPSESQEDLFSQFETDWEQSIDGDDEQEDGEEWESTASERSSGSEIDYAKLNTLNQLRYLIMGKEHFRRKRRSEEEPLVDETLKYKFLTVVIGITVLGLRFTAHPQQHN</sequence>
<feature type="compositionally biased region" description="Polar residues" evidence="1">
    <location>
        <begin position="349"/>
        <end position="363"/>
    </location>
</feature>